<accession>A0A5P8FK46</accession>
<sequence length="438" mass="45878">MSTTALAPAAAPTLPRPAEPTLAAVHQLRPRPSAPSTPALVSDGLVCPLESGAEVEYANLDHGASTSAFVAVKAAVDEASLTYSSVHRGNGYASRVTSARYEQAREVVARFVGARADDHVIFTRNTTDSFNLLASVVPQDAQVFVFGSDHHATILPWRAEQLVRLPVPSSPAEAVSVVDAALRTSRTADALVVVTGASNVTGEYWPVAQIAAVARRHGARVALDAAQLVQHRAVDLALEELDYVAFSGHKIYAPYGAGVLVGRSDWLDAAEPYLAGGGATAAVSDEDTTWQIGPARHEAGSPNVLGAVALAVACEVVEEHREAIAELDETLGRGLVSRLDAIPGVQTHSIFGPTHDRAPVVTFTVEGRSAQDVSRRLSDEHGIGVRDGRFCAHVLVDALLARQGSGSTSAVRASLGLANSPEHVDRLVAAVRSLAPRG</sequence>
<keyword evidence="7" id="KW-0032">Aminotransferase</keyword>
<dbReference type="SUPFAM" id="SSF53383">
    <property type="entry name" value="PLP-dependent transferases"/>
    <property type="match status" value="1"/>
</dbReference>
<feature type="domain" description="Aminotransferase class V" evidence="6">
    <location>
        <begin position="59"/>
        <end position="427"/>
    </location>
</feature>
<dbReference type="Gene3D" id="3.90.1150.10">
    <property type="entry name" value="Aspartate Aminotransferase, domain 1"/>
    <property type="match status" value="1"/>
</dbReference>
<dbReference type="Gene3D" id="3.40.640.10">
    <property type="entry name" value="Type I PLP-dependent aspartate aminotransferase-like (Major domain)"/>
    <property type="match status" value="1"/>
</dbReference>
<dbReference type="GeneID" id="59160579"/>
<evidence type="ECO:0000256" key="5">
    <source>
        <dbReference type="RuleBase" id="RU004504"/>
    </source>
</evidence>
<comment type="catalytic activity">
    <reaction evidence="4">
        <text>(sulfur carrier)-H + L-cysteine = (sulfur carrier)-SH + L-alanine</text>
        <dbReference type="Rhea" id="RHEA:43892"/>
        <dbReference type="Rhea" id="RHEA-COMP:14737"/>
        <dbReference type="Rhea" id="RHEA-COMP:14739"/>
        <dbReference type="ChEBI" id="CHEBI:29917"/>
        <dbReference type="ChEBI" id="CHEBI:35235"/>
        <dbReference type="ChEBI" id="CHEBI:57972"/>
        <dbReference type="ChEBI" id="CHEBI:64428"/>
        <dbReference type="EC" id="2.8.1.7"/>
    </reaction>
</comment>
<dbReference type="InterPro" id="IPR020578">
    <property type="entry name" value="Aminotrans_V_PyrdxlP_BS"/>
</dbReference>
<dbReference type="AlphaFoldDB" id="A0A5P8FK46"/>
<dbReference type="InterPro" id="IPR000192">
    <property type="entry name" value="Aminotrans_V_dom"/>
</dbReference>
<evidence type="ECO:0000256" key="2">
    <source>
        <dbReference type="ARBA" id="ARBA00010447"/>
    </source>
</evidence>
<name>A0A5P8FK46_9MICO</name>
<dbReference type="KEGG" id="jme:EEW87_005360"/>
<dbReference type="PROSITE" id="PS00595">
    <property type="entry name" value="AA_TRANSFER_CLASS_5"/>
    <property type="match status" value="1"/>
</dbReference>
<keyword evidence="7" id="KW-0808">Transferase</keyword>
<proteinExistence type="inferred from homology"/>
<evidence type="ECO:0000256" key="3">
    <source>
        <dbReference type="ARBA" id="ARBA00022898"/>
    </source>
</evidence>
<organism evidence="7 8">
    <name type="scientific">Janibacter melonis</name>
    <dbReference type="NCBI Taxonomy" id="262209"/>
    <lineage>
        <taxon>Bacteria</taxon>
        <taxon>Bacillati</taxon>
        <taxon>Actinomycetota</taxon>
        <taxon>Actinomycetes</taxon>
        <taxon>Micrococcales</taxon>
        <taxon>Intrasporangiaceae</taxon>
        <taxon>Janibacter</taxon>
    </lineage>
</organism>
<evidence type="ECO:0000313" key="7">
    <source>
        <dbReference type="EMBL" id="QFQ29886.2"/>
    </source>
</evidence>
<dbReference type="GO" id="GO:0008483">
    <property type="term" value="F:transaminase activity"/>
    <property type="evidence" value="ECO:0007669"/>
    <property type="project" value="UniProtKB-KW"/>
</dbReference>
<keyword evidence="3" id="KW-0663">Pyridoxal phosphate</keyword>
<comment type="similarity">
    <text evidence="2">Belongs to the class-V pyridoxal-phosphate-dependent aminotransferase family. Csd subfamily.</text>
</comment>
<reference evidence="7 8" key="1">
    <citation type="submission" date="2019-09" db="EMBL/GenBank/DDBJ databases">
        <title>Complete Genome Sequence of Janibacter melonis M714 with both human health impact and industrial applications.</title>
        <authorList>
            <person name="Jin M."/>
            <person name="Zhao Q.R."/>
        </authorList>
    </citation>
    <scope>NUCLEOTIDE SEQUENCE [LARGE SCALE GENOMIC DNA]</scope>
    <source>
        <strain evidence="7 8">M714</strain>
    </source>
</reference>
<dbReference type="PANTHER" id="PTHR43586">
    <property type="entry name" value="CYSTEINE DESULFURASE"/>
    <property type="match status" value="1"/>
</dbReference>
<dbReference type="GO" id="GO:0031071">
    <property type="term" value="F:cysteine desulfurase activity"/>
    <property type="evidence" value="ECO:0007669"/>
    <property type="project" value="UniProtKB-EC"/>
</dbReference>
<comment type="cofactor">
    <cofactor evidence="1 5">
        <name>pyridoxal 5'-phosphate</name>
        <dbReference type="ChEBI" id="CHEBI:597326"/>
    </cofactor>
</comment>
<gene>
    <name evidence="7" type="ORF">EEW87_005360</name>
</gene>
<protein>
    <submittedName>
        <fullName evidence="7">Aminotransferase class V-fold PLP-dependent enzyme</fullName>
    </submittedName>
</protein>
<evidence type="ECO:0000256" key="4">
    <source>
        <dbReference type="ARBA" id="ARBA00050776"/>
    </source>
</evidence>
<evidence type="ECO:0000313" key="8">
    <source>
        <dbReference type="Proteomes" id="UP000271708"/>
    </source>
</evidence>
<dbReference type="InterPro" id="IPR015424">
    <property type="entry name" value="PyrdxlP-dep_Trfase"/>
</dbReference>
<dbReference type="Proteomes" id="UP000271708">
    <property type="component" value="Chromosome"/>
</dbReference>
<dbReference type="InterPro" id="IPR015421">
    <property type="entry name" value="PyrdxlP-dep_Trfase_major"/>
</dbReference>
<dbReference type="Pfam" id="PF00266">
    <property type="entry name" value="Aminotran_5"/>
    <property type="match status" value="1"/>
</dbReference>
<dbReference type="PANTHER" id="PTHR43586:SF8">
    <property type="entry name" value="CYSTEINE DESULFURASE 1, CHLOROPLASTIC"/>
    <property type="match status" value="1"/>
</dbReference>
<evidence type="ECO:0000256" key="1">
    <source>
        <dbReference type="ARBA" id="ARBA00001933"/>
    </source>
</evidence>
<dbReference type="InterPro" id="IPR015422">
    <property type="entry name" value="PyrdxlP-dep_Trfase_small"/>
</dbReference>
<evidence type="ECO:0000259" key="6">
    <source>
        <dbReference type="Pfam" id="PF00266"/>
    </source>
</evidence>
<dbReference type="EMBL" id="CP044548">
    <property type="protein sequence ID" value="QFQ29886.2"/>
    <property type="molecule type" value="Genomic_DNA"/>
</dbReference>
<dbReference type="RefSeq" id="WP_123090904.1">
    <property type="nucleotide sequence ID" value="NZ_CP044548.2"/>
</dbReference>